<reference evidence="1" key="1">
    <citation type="submission" date="2020-05" db="EMBL/GenBank/DDBJ databases">
        <authorList>
            <person name="Chiriac C."/>
            <person name="Salcher M."/>
            <person name="Ghai R."/>
            <person name="Kavagutti S V."/>
        </authorList>
    </citation>
    <scope>NUCLEOTIDE SEQUENCE</scope>
</reference>
<organism evidence="1">
    <name type="scientific">freshwater metagenome</name>
    <dbReference type="NCBI Taxonomy" id="449393"/>
    <lineage>
        <taxon>unclassified sequences</taxon>
        <taxon>metagenomes</taxon>
        <taxon>ecological metagenomes</taxon>
    </lineage>
</organism>
<proteinExistence type="predicted"/>
<evidence type="ECO:0000313" key="1">
    <source>
        <dbReference type="EMBL" id="CAB4749779.1"/>
    </source>
</evidence>
<dbReference type="EMBL" id="CAEZYZ010000117">
    <property type="protein sequence ID" value="CAB4749779.1"/>
    <property type="molecule type" value="Genomic_DNA"/>
</dbReference>
<gene>
    <name evidence="1" type="ORF">UFOPK2810_00788</name>
</gene>
<sequence length="341" mass="36640">MTESLSPFGAAVTQVVSHWTGKRAHSVRNEVLGLVLEQSAAAQTTPATIDEVAALVARHGLDDGLTTRTGEQPSVAEALACQEILTARGVGPFHVPGVRVTVPDLLDFDQEGWLTLLDLFDHVPRHWALVGGQMIHLHCWQRGRPAPRVTTDADLIMDIRAKRTVLATVTAFLQDRDFREDGRSPTNVGHRWTRDRLSFDVLLPEGLSQAGARTSTVTGARTLQVPGGTQAIDRAQSIEVDVAGRVGRIIRPSLLGALVGKAAALEIPVDPNADRHSSDFITLASLIDNPAGMNALVTRRDRTRAAAMLSRLPESDPAWQVYGTGPTARGTAIMAFGLDAT</sequence>
<accession>A0A6J6TU83</accession>
<protein>
    <submittedName>
        <fullName evidence="1">Unannotated protein</fullName>
    </submittedName>
</protein>
<dbReference type="AlphaFoldDB" id="A0A6J6TU83"/>
<name>A0A6J6TU83_9ZZZZ</name>